<sequence>MSLAIIPDPVILTSADTDSIFASHAFRALIAREFRLQAVQLELSTDGKPFTIPAFARDNLLGNKTLILGAGFDKTGYIPGIADTDYTPMIGQLVNELASTGIRMLEIRTAQHIPCLVDESDKVELNIDLQPSLEQLWSQLSGNTRKNIRRPLRQGFSAVTGSTPELLDEFYTLYRMSLHDIGSLPHPRHFFTDLLAQCPNQTDIFVGYMEGKPVVASFNFTSQDEIYGAWAGIHRDYKKHNVFLAMLWKITEHCAATGRKTYNLGRSSAGGNQHQFKLKLANRSHRIYYYRINIKPPRKARSRVQNAASWLIRNTPAIVMDGLARTLLHRYY</sequence>
<dbReference type="RefSeq" id="WP_002706810.1">
    <property type="nucleotide sequence ID" value="NZ_JH651384.1"/>
</dbReference>
<dbReference type="Proteomes" id="UP000005317">
    <property type="component" value="Unassembled WGS sequence"/>
</dbReference>
<gene>
    <name evidence="2" type="ORF">Thini_0180</name>
</gene>
<dbReference type="PANTHER" id="PTHR36174:SF1">
    <property type="entry name" value="LIPID II:GLYCINE GLYCYLTRANSFERASE"/>
    <property type="match status" value="1"/>
</dbReference>
<accession>A0A656HBT0</accession>
<feature type="domain" description="BioF2-like acetyltransferase" evidence="1">
    <location>
        <begin position="143"/>
        <end position="268"/>
    </location>
</feature>
<evidence type="ECO:0000313" key="3">
    <source>
        <dbReference type="Proteomes" id="UP000005317"/>
    </source>
</evidence>
<dbReference type="InterPro" id="IPR016181">
    <property type="entry name" value="Acyl_CoA_acyltransferase"/>
</dbReference>
<dbReference type="PANTHER" id="PTHR36174">
    <property type="entry name" value="LIPID II:GLYCINE GLYCYLTRANSFERASE"/>
    <property type="match status" value="1"/>
</dbReference>
<dbReference type="InterPro" id="IPR050644">
    <property type="entry name" value="PG_Glycine_Bridge_Synth"/>
</dbReference>
<evidence type="ECO:0000313" key="2">
    <source>
        <dbReference type="EMBL" id="EIJ32846.1"/>
    </source>
</evidence>
<proteinExistence type="predicted"/>
<dbReference type="EMBL" id="JH651384">
    <property type="protein sequence ID" value="EIJ32846.1"/>
    <property type="molecule type" value="Genomic_DNA"/>
</dbReference>
<keyword evidence="3" id="KW-1185">Reference proteome</keyword>
<dbReference type="SUPFAM" id="SSF55729">
    <property type="entry name" value="Acyl-CoA N-acyltransferases (Nat)"/>
    <property type="match status" value="1"/>
</dbReference>
<evidence type="ECO:0000259" key="1">
    <source>
        <dbReference type="Pfam" id="PF13480"/>
    </source>
</evidence>
<dbReference type="Pfam" id="PF13480">
    <property type="entry name" value="Acetyltransf_6"/>
    <property type="match status" value="1"/>
</dbReference>
<dbReference type="Gene3D" id="3.40.630.30">
    <property type="match status" value="1"/>
</dbReference>
<dbReference type="OrthoDB" id="9773932at2"/>
<protein>
    <recommendedName>
        <fullName evidence="1">BioF2-like acetyltransferase domain-containing protein</fullName>
    </recommendedName>
</protein>
<name>A0A656HBT0_THINJ</name>
<organism evidence="2 3">
    <name type="scientific">Thiothrix nivea (strain ATCC 35100 / DSM 5205 / JP2)</name>
    <dbReference type="NCBI Taxonomy" id="870187"/>
    <lineage>
        <taxon>Bacteria</taxon>
        <taxon>Pseudomonadati</taxon>
        <taxon>Pseudomonadota</taxon>
        <taxon>Gammaproteobacteria</taxon>
        <taxon>Thiotrichales</taxon>
        <taxon>Thiotrichaceae</taxon>
        <taxon>Thiothrix</taxon>
    </lineage>
</organism>
<dbReference type="InterPro" id="IPR038740">
    <property type="entry name" value="BioF2-like_GNAT_dom"/>
</dbReference>
<dbReference type="AlphaFoldDB" id="A0A656HBT0"/>
<reference evidence="3" key="1">
    <citation type="journal article" date="2011" name="Stand. Genomic Sci.">
        <title>Genome sequence of the filamentous, gliding Thiothrix nivea neotype strain (JP2(T)).</title>
        <authorList>
            <person name="Lapidus A."/>
            <person name="Nolan M."/>
            <person name="Lucas S."/>
            <person name="Glavina Del Rio T."/>
            <person name="Tice H."/>
            <person name="Cheng J.F."/>
            <person name="Tapia R."/>
            <person name="Han C."/>
            <person name="Goodwin L."/>
            <person name="Pitluck S."/>
            <person name="Liolios K."/>
            <person name="Pagani I."/>
            <person name="Ivanova N."/>
            <person name="Huntemann M."/>
            <person name="Mavromatis K."/>
            <person name="Mikhailova N."/>
            <person name="Pati A."/>
            <person name="Chen A."/>
            <person name="Palaniappan K."/>
            <person name="Land M."/>
            <person name="Brambilla E.M."/>
            <person name="Rohde M."/>
            <person name="Abt B."/>
            <person name="Verbarg S."/>
            <person name="Goker M."/>
            <person name="Bristow J."/>
            <person name="Eisen J.A."/>
            <person name="Markowitz V."/>
            <person name="Hugenholtz P."/>
            <person name="Kyrpides N.C."/>
            <person name="Klenk H.P."/>
            <person name="Woyke T."/>
        </authorList>
    </citation>
    <scope>NUCLEOTIDE SEQUENCE [LARGE SCALE GENOMIC DNA]</scope>
    <source>
        <strain evidence="3">ATCC 35100 / DSM 5205 / JP2</strain>
    </source>
</reference>